<reference evidence="1 2" key="2">
    <citation type="journal article" date="2022" name="Mol. Ecol. Resour.">
        <title>The genomes of chicory, endive, great burdock and yacon provide insights into Asteraceae paleo-polyploidization history and plant inulin production.</title>
        <authorList>
            <person name="Fan W."/>
            <person name="Wang S."/>
            <person name="Wang H."/>
            <person name="Wang A."/>
            <person name="Jiang F."/>
            <person name="Liu H."/>
            <person name="Zhao H."/>
            <person name="Xu D."/>
            <person name="Zhang Y."/>
        </authorList>
    </citation>
    <scope>NUCLEOTIDE SEQUENCE [LARGE SCALE GENOMIC DNA]</scope>
    <source>
        <strain evidence="2">cv. Niubang</strain>
    </source>
</reference>
<reference evidence="2" key="1">
    <citation type="journal article" date="2022" name="Mol. Ecol. Resour.">
        <title>The genomes of chicory, endive, great burdock and yacon provide insights into Asteraceae palaeo-polyploidization history and plant inulin production.</title>
        <authorList>
            <person name="Fan W."/>
            <person name="Wang S."/>
            <person name="Wang H."/>
            <person name="Wang A."/>
            <person name="Jiang F."/>
            <person name="Liu H."/>
            <person name="Zhao H."/>
            <person name="Xu D."/>
            <person name="Zhang Y."/>
        </authorList>
    </citation>
    <scope>NUCLEOTIDE SEQUENCE [LARGE SCALE GENOMIC DNA]</scope>
    <source>
        <strain evidence="2">cv. Niubang</strain>
    </source>
</reference>
<sequence length="161" mass="18236">MLSLRRKKTTMMIMKNTIVVITFIIIKREESMSWTMSLSRSKKAELRHDPASTYASYQSTTTTCSLLATDVLFCCGNPLSRPLSYVVIDSLPPPLSYAETTSCRHHSLMLRPPHCPYYSLLLRQPLATTTLFYCDNLLPLPLSYVSTTSLPQPMCHSLLQI</sequence>
<name>A0ACB8Z4Z7_ARCLA</name>
<dbReference type="EMBL" id="CM042057">
    <property type="protein sequence ID" value="KAI3692456.1"/>
    <property type="molecule type" value="Genomic_DNA"/>
</dbReference>
<accession>A0ACB8Z4Z7</accession>
<proteinExistence type="predicted"/>
<organism evidence="1 2">
    <name type="scientific">Arctium lappa</name>
    <name type="common">Greater burdock</name>
    <name type="synonym">Lappa major</name>
    <dbReference type="NCBI Taxonomy" id="4217"/>
    <lineage>
        <taxon>Eukaryota</taxon>
        <taxon>Viridiplantae</taxon>
        <taxon>Streptophyta</taxon>
        <taxon>Embryophyta</taxon>
        <taxon>Tracheophyta</taxon>
        <taxon>Spermatophyta</taxon>
        <taxon>Magnoliopsida</taxon>
        <taxon>eudicotyledons</taxon>
        <taxon>Gunneridae</taxon>
        <taxon>Pentapetalae</taxon>
        <taxon>asterids</taxon>
        <taxon>campanulids</taxon>
        <taxon>Asterales</taxon>
        <taxon>Asteraceae</taxon>
        <taxon>Carduoideae</taxon>
        <taxon>Cardueae</taxon>
        <taxon>Arctiinae</taxon>
        <taxon>Arctium</taxon>
    </lineage>
</organism>
<keyword evidence="2" id="KW-1185">Reference proteome</keyword>
<evidence type="ECO:0000313" key="2">
    <source>
        <dbReference type="Proteomes" id="UP001055879"/>
    </source>
</evidence>
<comment type="caution">
    <text evidence="1">The sequence shown here is derived from an EMBL/GenBank/DDBJ whole genome shotgun (WGS) entry which is preliminary data.</text>
</comment>
<dbReference type="Proteomes" id="UP001055879">
    <property type="component" value="Linkage Group LG11"/>
</dbReference>
<gene>
    <name evidence="1" type="ORF">L6452_32272</name>
</gene>
<evidence type="ECO:0000313" key="1">
    <source>
        <dbReference type="EMBL" id="KAI3692456.1"/>
    </source>
</evidence>
<protein>
    <submittedName>
        <fullName evidence="1">Uncharacterized protein</fullName>
    </submittedName>
</protein>